<evidence type="ECO:0000313" key="13">
    <source>
        <dbReference type="Proteomes" id="UP001443914"/>
    </source>
</evidence>
<dbReference type="EMBL" id="JBDFQZ010000010">
    <property type="protein sequence ID" value="KAK9681527.1"/>
    <property type="molecule type" value="Genomic_DNA"/>
</dbReference>
<evidence type="ECO:0000259" key="10">
    <source>
        <dbReference type="Pfam" id="PF21192"/>
    </source>
</evidence>
<dbReference type="Proteomes" id="UP001443914">
    <property type="component" value="Unassembled WGS sequence"/>
</dbReference>
<gene>
    <name evidence="12" type="ORF">RND81_10G008500</name>
</gene>
<dbReference type="InterPro" id="IPR007064">
    <property type="entry name" value="Nmd3_N"/>
</dbReference>
<evidence type="ECO:0000256" key="8">
    <source>
        <dbReference type="SAM" id="MobiDB-lite"/>
    </source>
</evidence>
<evidence type="ECO:0000256" key="5">
    <source>
        <dbReference type="ARBA" id="ARBA00022927"/>
    </source>
</evidence>
<accession>A0AAW1HXF5</accession>
<comment type="similarity">
    <text evidence="1 7">Belongs to the NMD3 family.</text>
</comment>
<name>A0AAW1HXF5_SAPOF</name>
<comment type="caution">
    <text evidence="12">The sequence shown here is derived from an EMBL/GenBank/DDBJ whole genome shotgun (WGS) entry which is preliminary data.</text>
</comment>
<keyword evidence="13" id="KW-1185">Reference proteome</keyword>
<evidence type="ECO:0000256" key="1">
    <source>
        <dbReference type="ARBA" id="ARBA00009794"/>
    </source>
</evidence>
<keyword evidence="3 7" id="KW-0813">Transport</keyword>
<protein>
    <recommendedName>
        <fullName evidence="2 7">60S ribosomal export protein NMD3</fullName>
    </recommendedName>
</protein>
<keyword evidence="5 7" id="KW-0653">Protein transport</keyword>
<keyword evidence="6 7" id="KW-0539">Nucleus</keyword>
<evidence type="ECO:0000256" key="7">
    <source>
        <dbReference type="RuleBase" id="RU364108"/>
    </source>
</evidence>
<dbReference type="EMBL" id="JBDFQZ010000010">
    <property type="protein sequence ID" value="KAK9681528.1"/>
    <property type="molecule type" value="Genomic_DNA"/>
</dbReference>
<feature type="compositionally biased region" description="Basic and acidic residues" evidence="8">
    <location>
        <begin position="1"/>
        <end position="18"/>
    </location>
</feature>
<sequence length="561" mass="63975">MSKIRKSEGRKESYKRNPDFVSQNRHNRFAGLLFIRQFRRDDHLFSKRTSIFDAQTPDNQQGIDLSPDMSQVSGFFTMNQTVGRILCCQCGTPIPPNKANMCNHCLRVECNVASTLPSRVNITYCPDCGRYLQPPTTWLKAERDSKELLSFCLKRLKLQSEFRLVHANFLPTEPHSKRIQLRLRVQSEVLNQVYAEKSHDVEFVVGYQKCHSCMPGNPDHWEGVVQVRQHVSHMRTFLSLEQLIIKHHAALHAVKIKPVKDGIDFFFRKKSDAAKFFFFLARVAPVKLRAFQKKLKSQDSKSNISRYEFAVCATISPICHDDLVYLPSKLSAQLGNLGPLVICTKVSNNLSFLNPFTLQSYVMTSGMYWKQPFESLLSCKQLVEYIVLDVEVVTSDVESRWLGHTLADVQIARVSDFGKNDKISSVRTHLGRILKPGDFALGYDLSAANFNNVEAEERRTSFPDVVLIKKTYREEQRQASVKDDSLQAKDDSEYERFKKDLLVNPELRFNISLDENEDGCSKVASSVASDLDHVPLDRLEDIFAELGLSDEDGSVNDKESS</sequence>
<comment type="subcellular location">
    <subcellularLocation>
        <location evidence="7">Cytoplasm</location>
    </subcellularLocation>
    <subcellularLocation>
        <location evidence="7">Nucleus</location>
    </subcellularLocation>
</comment>
<dbReference type="InterPro" id="IPR048899">
    <property type="entry name" value="NMD_SH3"/>
</dbReference>
<dbReference type="InterPro" id="IPR048898">
    <property type="entry name" value="OB_NMD3"/>
</dbReference>
<dbReference type="Pfam" id="PF21193">
    <property type="entry name" value="NMD_SH3"/>
    <property type="match status" value="1"/>
</dbReference>
<evidence type="ECO:0000256" key="2">
    <source>
        <dbReference type="ARBA" id="ARBA00017035"/>
    </source>
</evidence>
<dbReference type="GO" id="GO:0005634">
    <property type="term" value="C:nucleus"/>
    <property type="evidence" value="ECO:0007669"/>
    <property type="project" value="UniProtKB-SubCell"/>
</dbReference>
<dbReference type="AlphaFoldDB" id="A0AAW1HXF5"/>
<dbReference type="GO" id="GO:0043023">
    <property type="term" value="F:ribosomal large subunit binding"/>
    <property type="evidence" value="ECO:0007669"/>
    <property type="project" value="InterPro"/>
</dbReference>
<evidence type="ECO:0000256" key="6">
    <source>
        <dbReference type="ARBA" id="ARBA00023242"/>
    </source>
</evidence>
<evidence type="ECO:0000259" key="9">
    <source>
        <dbReference type="Pfam" id="PF04981"/>
    </source>
</evidence>
<dbReference type="PANTHER" id="PTHR12746:SF2">
    <property type="entry name" value="60S RIBOSOMAL EXPORT PROTEIN NMD3"/>
    <property type="match status" value="1"/>
</dbReference>
<dbReference type="GO" id="GO:0005737">
    <property type="term" value="C:cytoplasm"/>
    <property type="evidence" value="ECO:0007669"/>
    <property type="project" value="UniProtKB-SubCell"/>
</dbReference>
<keyword evidence="4 7" id="KW-0963">Cytoplasm</keyword>
<dbReference type="PANTHER" id="PTHR12746">
    <property type="entry name" value="NONSENSE-MEDIATED MRNA DECAY PROTEIN 3"/>
    <property type="match status" value="1"/>
</dbReference>
<comment type="function">
    <text evidence="7">Acts as an adapter for the XPO1/CRM1-mediated export of the 60S ribosomal subunit.</text>
</comment>
<feature type="domain" description="60S ribosomal export protein NMD3 SH3" evidence="11">
    <location>
        <begin position="318"/>
        <end position="361"/>
    </location>
</feature>
<dbReference type="Pfam" id="PF21192">
    <property type="entry name" value="OB_NMD3"/>
    <property type="match status" value="1"/>
</dbReference>
<evidence type="ECO:0000256" key="3">
    <source>
        <dbReference type="ARBA" id="ARBA00022448"/>
    </source>
</evidence>
<reference evidence="12 13" key="1">
    <citation type="submission" date="2024-03" db="EMBL/GenBank/DDBJ databases">
        <title>WGS assembly of Saponaria officinalis var. Norfolk2.</title>
        <authorList>
            <person name="Jenkins J."/>
            <person name="Shu S."/>
            <person name="Grimwood J."/>
            <person name="Barry K."/>
            <person name="Goodstein D."/>
            <person name="Schmutz J."/>
            <person name="Leebens-Mack J."/>
            <person name="Osbourn A."/>
        </authorList>
    </citation>
    <scope>NUCLEOTIDE SEQUENCE [LARGE SCALE GENOMIC DNA]</scope>
    <source>
        <strain evidence="13">cv. Norfolk2</strain>
        <strain evidence="12">JIC</strain>
        <tissue evidence="12">Leaf</tissue>
    </source>
</reference>
<organism evidence="12 13">
    <name type="scientific">Saponaria officinalis</name>
    <name type="common">Common soapwort</name>
    <name type="synonym">Lychnis saponaria</name>
    <dbReference type="NCBI Taxonomy" id="3572"/>
    <lineage>
        <taxon>Eukaryota</taxon>
        <taxon>Viridiplantae</taxon>
        <taxon>Streptophyta</taxon>
        <taxon>Embryophyta</taxon>
        <taxon>Tracheophyta</taxon>
        <taxon>Spermatophyta</taxon>
        <taxon>Magnoliopsida</taxon>
        <taxon>eudicotyledons</taxon>
        <taxon>Gunneridae</taxon>
        <taxon>Pentapetalae</taxon>
        <taxon>Caryophyllales</taxon>
        <taxon>Caryophyllaceae</taxon>
        <taxon>Caryophylleae</taxon>
        <taxon>Saponaria</taxon>
    </lineage>
</organism>
<proteinExistence type="inferred from homology"/>
<dbReference type="Pfam" id="PF04981">
    <property type="entry name" value="NMD3"/>
    <property type="match status" value="1"/>
</dbReference>
<evidence type="ECO:0000256" key="4">
    <source>
        <dbReference type="ARBA" id="ARBA00022490"/>
    </source>
</evidence>
<feature type="region of interest" description="Disordered" evidence="8">
    <location>
        <begin position="1"/>
        <end position="20"/>
    </location>
</feature>
<evidence type="ECO:0000313" key="12">
    <source>
        <dbReference type="EMBL" id="KAK9681527.1"/>
    </source>
</evidence>
<evidence type="ECO:0000259" key="11">
    <source>
        <dbReference type="Pfam" id="PF21193"/>
    </source>
</evidence>
<dbReference type="GO" id="GO:0000055">
    <property type="term" value="P:ribosomal large subunit export from nucleus"/>
    <property type="evidence" value="ECO:0007669"/>
    <property type="project" value="TreeGrafter"/>
</dbReference>
<feature type="domain" description="60S ribosomal export protein NMD3 OB-fold" evidence="10">
    <location>
        <begin position="382"/>
        <end position="470"/>
    </location>
</feature>
<dbReference type="InterPro" id="IPR039768">
    <property type="entry name" value="Nmd3"/>
</dbReference>
<dbReference type="GO" id="GO:0015031">
    <property type="term" value="P:protein transport"/>
    <property type="evidence" value="ECO:0007669"/>
    <property type="project" value="UniProtKB-KW"/>
</dbReference>
<feature type="domain" description="Nmd3 N-terminal" evidence="9">
    <location>
        <begin position="87"/>
        <end position="311"/>
    </location>
</feature>